<proteinExistence type="predicted"/>
<reference evidence="2" key="1">
    <citation type="submission" date="2023-03" db="EMBL/GenBank/DDBJ databases">
        <title>Andean soil-derived lignocellulolytic bacterial consortium as a source of novel taxa and putative plastic-active enzymes.</title>
        <authorList>
            <person name="Diaz-Garcia L."/>
            <person name="Chuvochina M."/>
            <person name="Feuerriegel G."/>
            <person name="Bunk B."/>
            <person name="Sproer C."/>
            <person name="Streit W.R."/>
            <person name="Rodriguez L.M."/>
            <person name="Overmann J."/>
            <person name="Jimenez D.J."/>
        </authorList>
    </citation>
    <scope>NUCLEOTIDE SEQUENCE</scope>
    <source>
        <strain evidence="2">MAG 7</strain>
    </source>
</reference>
<dbReference type="AlphaFoldDB" id="A0AAJ5WSY5"/>
<protein>
    <submittedName>
        <fullName evidence="2">TerB family tellurite resistance protein</fullName>
    </submittedName>
</protein>
<keyword evidence="1" id="KW-0732">Signal</keyword>
<sequence>MRHIGKCVLLVLVGFMGSAGRLQAQADEIAQLLLNVEKLAQFKAILDDMKKGYDILNGGYNTVKNLTQGNFSIHKIFLDGLLAVSPQVANYRKVPVIIQNQIELIREYRNTLKKIKGTAVFRTEELDYLERVYGNLLRKSLQHLDELTLVITAGQLRMSDEERLRIIDRIDKEMSGKLQFLREFNAEASLLAMQRAKEKGSADMLRALYGQ</sequence>
<dbReference type="Proteomes" id="UP001220610">
    <property type="component" value="Chromosome"/>
</dbReference>
<dbReference type="EMBL" id="CP119311">
    <property type="protein sequence ID" value="WEK36102.1"/>
    <property type="molecule type" value="Genomic_DNA"/>
</dbReference>
<evidence type="ECO:0000313" key="2">
    <source>
        <dbReference type="EMBL" id="WEK36102.1"/>
    </source>
</evidence>
<feature type="chain" id="PRO_5042474016" evidence="1">
    <location>
        <begin position="27"/>
        <end position="211"/>
    </location>
</feature>
<evidence type="ECO:0000256" key="1">
    <source>
        <dbReference type="SAM" id="SignalP"/>
    </source>
</evidence>
<name>A0AAJ5WSY5_9BACT</name>
<accession>A0AAJ5WSY5</accession>
<feature type="signal peptide" evidence="1">
    <location>
        <begin position="1"/>
        <end position="26"/>
    </location>
</feature>
<gene>
    <name evidence="2" type="ORF">P0Y53_01190</name>
</gene>
<evidence type="ECO:0000313" key="3">
    <source>
        <dbReference type="Proteomes" id="UP001220610"/>
    </source>
</evidence>
<organism evidence="2 3">
    <name type="scientific">Candidatus Pseudobacter hemicellulosilyticus</name>
    <dbReference type="NCBI Taxonomy" id="3121375"/>
    <lineage>
        <taxon>Bacteria</taxon>
        <taxon>Pseudomonadati</taxon>
        <taxon>Bacteroidota</taxon>
        <taxon>Chitinophagia</taxon>
        <taxon>Chitinophagales</taxon>
        <taxon>Chitinophagaceae</taxon>
        <taxon>Pseudobacter</taxon>
    </lineage>
</organism>